<gene>
    <name evidence="2" type="ORF">SCFA_70001</name>
</gene>
<dbReference type="SUPFAM" id="SSF55920">
    <property type="entry name" value="Creatinase/aminopeptidase"/>
    <property type="match status" value="1"/>
</dbReference>
<evidence type="ECO:0000259" key="1">
    <source>
        <dbReference type="Pfam" id="PF00557"/>
    </source>
</evidence>
<sequence>MVVTIEPGIYLPGWGGVRIEDTVLVLNGGCRVLTRTPKENLLSLS</sequence>
<dbReference type="Gene3D" id="3.90.230.10">
    <property type="entry name" value="Creatinase/methionine aminopeptidase superfamily"/>
    <property type="match status" value="1"/>
</dbReference>
<evidence type="ECO:0000313" key="2">
    <source>
        <dbReference type="EMBL" id="VFU19203.1"/>
    </source>
</evidence>
<accession>A0A485M8Y9</accession>
<feature type="domain" description="Peptidase M24" evidence="1">
    <location>
        <begin position="1"/>
        <end position="25"/>
    </location>
</feature>
<dbReference type="Pfam" id="PF00557">
    <property type="entry name" value="Peptidase_M24"/>
    <property type="match status" value="1"/>
</dbReference>
<name>A0A485M8Y9_9ZZZZ</name>
<organism evidence="2">
    <name type="scientific">anaerobic digester metagenome</name>
    <dbReference type="NCBI Taxonomy" id="1263854"/>
    <lineage>
        <taxon>unclassified sequences</taxon>
        <taxon>metagenomes</taxon>
        <taxon>ecological metagenomes</taxon>
    </lineage>
</organism>
<protein>
    <recommendedName>
        <fullName evidence="1">Peptidase M24 domain-containing protein</fullName>
    </recommendedName>
</protein>
<dbReference type="PANTHER" id="PTHR46112:SF8">
    <property type="entry name" value="CYTOPLASMIC PEPTIDASE PEPQ-RELATED"/>
    <property type="match status" value="1"/>
</dbReference>
<dbReference type="InterPro" id="IPR000994">
    <property type="entry name" value="Pept_M24"/>
</dbReference>
<dbReference type="EMBL" id="CAADRN010000372">
    <property type="protein sequence ID" value="VFU19203.1"/>
    <property type="molecule type" value="Genomic_DNA"/>
</dbReference>
<dbReference type="AlphaFoldDB" id="A0A485M8Y9"/>
<dbReference type="InterPro" id="IPR050659">
    <property type="entry name" value="Peptidase_M24B"/>
</dbReference>
<proteinExistence type="predicted"/>
<dbReference type="InterPro" id="IPR036005">
    <property type="entry name" value="Creatinase/aminopeptidase-like"/>
</dbReference>
<reference evidence="2" key="1">
    <citation type="submission" date="2019-03" db="EMBL/GenBank/DDBJ databases">
        <authorList>
            <person name="Hao L."/>
        </authorList>
    </citation>
    <scope>NUCLEOTIDE SEQUENCE</scope>
</reference>
<dbReference type="PANTHER" id="PTHR46112">
    <property type="entry name" value="AMINOPEPTIDASE"/>
    <property type="match status" value="1"/>
</dbReference>